<protein>
    <submittedName>
        <fullName evidence="2">Uncharacterized protein</fullName>
    </submittedName>
</protein>
<reference evidence="3" key="1">
    <citation type="journal article" date="2018" name="Nat. Microbiol.">
        <title>Leveraging single-cell genomics to expand the fungal tree of life.</title>
        <authorList>
            <person name="Ahrendt S.R."/>
            <person name="Quandt C.A."/>
            <person name="Ciobanu D."/>
            <person name="Clum A."/>
            <person name="Salamov A."/>
            <person name="Andreopoulos B."/>
            <person name="Cheng J.F."/>
            <person name="Woyke T."/>
            <person name="Pelin A."/>
            <person name="Henrissat B."/>
            <person name="Reynolds N.K."/>
            <person name="Benny G.L."/>
            <person name="Smith M.E."/>
            <person name="James T.Y."/>
            <person name="Grigoriev I.V."/>
        </authorList>
    </citation>
    <scope>NUCLEOTIDE SEQUENCE [LARGE SCALE GENOMIC DNA]</scope>
</reference>
<accession>A0A4V1IR69</accession>
<feature type="compositionally biased region" description="Basic and acidic residues" evidence="1">
    <location>
        <begin position="54"/>
        <end position="74"/>
    </location>
</feature>
<keyword evidence="3" id="KW-1185">Reference proteome</keyword>
<feature type="compositionally biased region" description="Low complexity" evidence="1">
    <location>
        <begin position="32"/>
        <end position="46"/>
    </location>
</feature>
<gene>
    <name evidence="2" type="ORF">BDK51DRAFT_42722</name>
</gene>
<organism evidence="2 3">
    <name type="scientific">Blyttiomyces helicus</name>
    <dbReference type="NCBI Taxonomy" id="388810"/>
    <lineage>
        <taxon>Eukaryota</taxon>
        <taxon>Fungi</taxon>
        <taxon>Fungi incertae sedis</taxon>
        <taxon>Chytridiomycota</taxon>
        <taxon>Chytridiomycota incertae sedis</taxon>
        <taxon>Chytridiomycetes</taxon>
        <taxon>Chytridiomycetes incertae sedis</taxon>
        <taxon>Blyttiomyces</taxon>
    </lineage>
</organism>
<dbReference type="EMBL" id="KZ996342">
    <property type="protein sequence ID" value="RKO89017.1"/>
    <property type="molecule type" value="Genomic_DNA"/>
</dbReference>
<dbReference type="Proteomes" id="UP000269721">
    <property type="component" value="Unassembled WGS sequence"/>
</dbReference>
<dbReference type="AlphaFoldDB" id="A0A4V1IR69"/>
<evidence type="ECO:0000256" key="1">
    <source>
        <dbReference type="SAM" id="MobiDB-lite"/>
    </source>
</evidence>
<name>A0A4V1IR69_9FUNG</name>
<evidence type="ECO:0000313" key="3">
    <source>
        <dbReference type="Proteomes" id="UP000269721"/>
    </source>
</evidence>
<feature type="region of interest" description="Disordered" evidence="1">
    <location>
        <begin position="32"/>
        <end position="94"/>
    </location>
</feature>
<proteinExistence type="predicted"/>
<feature type="region of interest" description="Disordered" evidence="1">
    <location>
        <begin position="108"/>
        <end position="138"/>
    </location>
</feature>
<evidence type="ECO:0000313" key="2">
    <source>
        <dbReference type="EMBL" id="RKO89017.1"/>
    </source>
</evidence>
<sequence length="259" mass="28119">MKIGPPGALLKVVTKKRGATKAGTTIITIAPLPRSGLTAGPPGARARPNRRLRKDVDDERREDRRRGRDRDSRRSASLGSDRAPPGARPTVNTMRRKGIRTFAKIAPLTAARRPGPAGDLQGGPSSAAMRTNETRRNEKSLCSPYRVARLRHALPRVTCYRSSTVPSVLNLHKSAAGSAFLSTLAHAGPRQYHSIPVIAPLPIPSWMDNGTGLAIRVPAARPSVYRGLNPHAPQTNLQSNRCVRKEDLYGVAICWADRC</sequence>